<dbReference type="Proteomes" id="UP000196027">
    <property type="component" value="Chromosome"/>
</dbReference>
<protein>
    <submittedName>
        <fullName evidence="1">Uncharacterized protein</fullName>
    </submittedName>
</protein>
<keyword evidence="2" id="KW-1185">Reference proteome</keyword>
<dbReference type="OrthoDB" id="5878741at2"/>
<proteinExistence type="predicted"/>
<organism evidence="1 2">
    <name type="scientific">Oleiphilus messinensis</name>
    <dbReference type="NCBI Taxonomy" id="141451"/>
    <lineage>
        <taxon>Bacteria</taxon>
        <taxon>Pseudomonadati</taxon>
        <taxon>Pseudomonadota</taxon>
        <taxon>Gammaproteobacteria</taxon>
        <taxon>Oceanospirillales</taxon>
        <taxon>Oleiphilaceae</taxon>
        <taxon>Oleiphilus</taxon>
    </lineage>
</organism>
<dbReference type="EMBL" id="CP021425">
    <property type="protein sequence ID" value="ARU55864.1"/>
    <property type="molecule type" value="Genomic_DNA"/>
</dbReference>
<dbReference type="AlphaFoldDB" id="A0A1Y0I8W1"/>
<name>A0A1Y0I8W1_9GAMM</name>
<evidence type="ECO:0000313" key="1">
    <source>
        <dbReference type="EMBL" id="ARU55864.1"/>
    </source>
</evidence>
<gene>
    <name evidence="1" type="ORF">OLMES_1790</name>
</gene>
<sequence>MDSSQLDELSTYWMQQVTAWKASGLPQTTFCKKHDLIYHRFIYWKLKFEGTSQPSPSATQGSEFVKVLSRPFGFQQASGLTINFPNGMTLDGLSDTNLDLACQLIKRLS</sequence>
<dbReference type="NCBIfam" id="NF047593">
    <property type="entry name" value="IS66_ISAeme5_TnpA"/>
    <property type="match status" value="1"/>
</dbReference>
<dbReference type="RefSeq" id="WP_087460921.1">
    <property type="nucleotide sequence ID" value="NZ_CP021425.1"/>
</dbReference>
<dbReference type="KEGG" id="ome:OLMES_1790"/>
<reference evidence="1 2" key="1">
    <citation type="submission" date="2017-05" db="EMBL/GenBank/DDBJ databases">
        <title>Genomic insights into alkan degradation activity of Oleiphilus messinensis.</title>
        <authorList>
            <person name="Kozyavkin S.A."/>
            <person name="Slesarev A.I."/>
            <person name="Golyshin P.N."/>
            <person name="Korzhenkov A."/>
            <person name="Golyshina O.N."/>
            <person name="Toshchakov S.V."/>
        </authorList>
    </citation>
    <scope>NUCLEOTIDE SEQUENCE [LARGE SCALE GENOMIC DNA]</scope>
    <source>
        <strain evidence="1 2">ME102</strain>
    </source>
</reference>
<evidence type="ECO:0000313" key="2">
    <source>
        <dbReference type="Proteomes" id="UP000196027"/>
    </source>
</evidence>
<accession>A0A1Y0I8W1</accession>